<evidence type="ECO:0000259" key="2">
    <source>
        <dbReference type="PROSITE" id="PS51186"/>
    </source>
</evidence>
<dbReference type="Pfam" id="PF13508">
    <property type="entry name" value="Acetyltransf_7"/>
    <property type="match status" value="1"/>
</dbReference>
<feature type="transmembrane region" description="Helical" evidence="1">
    <location>
        <begin position="341"/>
        <end position="361"/>
    </location>
</feature>
<feature type="domain" description="N-acetyltransferase" evidence="2">
    <location>
        <begin position="165"/>
        <end position="317"/>
    </location>
</feature>
<evidence type="ECO:0000313" key="5">
    <source>
        <dbReference type="EMBL" id="CAF4160143.1"/>
    </source>
</evidence>
<dbReference type="Proteomes" id="UP000663856">
    <property type="component" value="Unassembled WGS sequence"/>
</dbReference>
<proteinExistence type="predicted"/>
<dbReference type="Gene3D" id="3.40.630.30">
    <property type="match status" value="1"/>
</dbReference>
<dbReference type="EMBL" id="CAJOBG010005634">
    <property type="protein sequence ID" value="CAF4160143.1"/>
    <property type="molecule type" value="Genomic_DNA"/>
</dbReference>
<dbReference type="CDD" id="cd04301">
    <property type="entry name" value="NAT_SF"/>
    <property type="match status" value="1"/>
</dbReference>
<protein>
    <recommendedName>
        <fullName evidence="2">N-acetyltransferase domain-containing protein</fullName>
    </recommendedName>
</protein>
<evidence type="ECO:0000313" key="7">
    <source>
        <dbReference type="Proteomes" id="UP000663856"/>
    </source>
</evidence>
<comment type="caution">
    <text evidence="3">The sequence shown here is derived from an EMBL/GenBank/DDBJ whole genome shotgun (WGS) entry which is preliminary data.</text>
</comment>
<dbReference type="EMBL" id="CAJOBF010005990">
    <property type="protein sequence ID" value="CAF4193322.1"/>
    <property type="molecule type" value="Genomic_DNA"/>
</dbReference>
<evidence type="ECO:0000256" key="1">
    <source>
        <dbReference type="SAM" id="Phobius"/>
    </source>
</evidence>
<dbReference type="InterPro" id="IPR016181">
    <property type="entry name" value="Acyl_CoA_acyltransferase"/>
</dbReference>
<dbReference type="Proteomes" id="UP000663842">
    <property type="component" value="Unassembled WGS sequence"/>
</dbReference>
<dbReference type="EMBL" id="CAJNRG010005022">
    <property type="protein sequence ID" value="CAF2071824.1"/>
    <property type="molecule type" value="Genomic_DNA"/>
</dbReference>
<dbReference type="Proteomes" id="UP000663887">
    <property type="component" value="Unassembled WGS sequence"/>
</dbReference>
<organism evidence="3 7">
    <name type="scientific">Rotaria magnacalcarata</name>
    <dbReference type="NCBI Taxonomy" id="392030"/>
    <lineage>
        <taxon>Eukaryota</taxon>
        <taxon>Metazoa</taxon>
        <taxon>Spiralia</taxon>
        <taxon>Gnathifera</taxon>
        <taxon>Rotifera</taxon>
        <taxon>Eurotatoria</taxon>
        <taxon>Bdelloidea</taxon>
        <taxon>Philodinida</taxon>
        <taxon>Philodinidae</taxon>
        <taxon>Rotaria</taxon>
    </lineage>
</organism>
<dbReference type="PROSITE" id="PS51186">
    <property type="entry name" value="GNAT"/>
    <property type="match status" value="1"/>
</dbReference>
<keyword evidence="8" id="KW-1185">Reference proteome</keyword>
<dbReference type="InterPro" id="IPR000182">
    <property type="entry name" value="GNAT_dom"/>
</dbReference>
<keyword evidence="1" id="KW-0812">Transmembrane</keyword>
<dbReference type="GO" id="GO:0016747">
    <property type="term" value="F:acyltransferase activity, transferring groups other than amino-acyl groups"/>
    <property type="evidence" value="ECO:0007669"/>
    <property type="project" value="InterPro"/>
</dbReference>
<name>A0A816R4F1_9BILA</name>
<evidence type="ECO:0000313" key="8">
    <source>
        <dbReference type="Proteomes" id="UP000663866"/>
    </source>
</evidence>
<sequence>MVSLMKILAKDIDEPLELSDCFCENKKSFYLYIASYAASDGDANEQGSKPLRFHKVENMIDCIFSPNMSRSFYNAILNTDICNTIEQHHRNDKNQIMERILSLVHDYNCPVLVHVKPAALATQELLKRYRFLELLQQSDDFLYMDFDGNDIVLKSDESKFDIKIYELDDLTQADSKMRKLEWGYVLCASFGFRNPEIHGPFYSDVWSRVEVGPTKPVRMFIALKNDRVVGGCHLSLSCGIACLFNLVTLKNERGQGIGKALSLTAMKSARELNYRYLVLQASAMGAPIYKKLGFRSLPSYKTFIKLPTAIWYYKIIELVLTMLGMQRIQQLMGIVRKISKNFLAVTMIMMIIVGILIVKIFK</sequence>
<evidence type="ECO:0000313" key="3">
    <source>
        <dbReference type="EMBL" id="CAF2068043.1"/>
    </source>
</evidence>
<evidence type="ECO:0000313" key="6">
    <source>
        <dbReference type="EMBL" id="CAF4193322.1"/>
    </source>
</evidence>
<evidence type="ECO:0000313" key="4">
    <source>
        <dbReference type="EMBL" id="CAF2071824.1"/>
    </source>
</evidence>
<keyword evidence="1" id="KW-0472">Membrane</keyword>
<dbReference type="SUPFAM" id="SSF55729">
    <property type="entry name" value="Acyl-CoA N-acyltransferases (Nat)"/>
    <property type="match status" value="1"/>
</dbReference>
<dbReference type="AlphaFoldDB" id="A0A816R4F1"/>
<reference evidence="3" key="1">
    <citation type="submission" date="2021-02" db="EMBL/GenBank/DDBJ databases">
        <authorList>
            <person name="Nowell W R."/>
        </authorList>
    </citation>
    <scope>NUCLEOTIDE SEQUENCE</scope>
</reference>
<accession>A0A816R4F1</accession>
<dbReference type="Proteomes" id="UP000663866">
    <property type="component" value="Unassembled WGS sequence"/>
</dbReference>
<gene>
    <name evidence="5" type="ORF">OVN521_LOCUS24090</name>
    <name evidence="6" type="ORF">UXM345_LOCUS27565</name>
    <name evidence="3" type="ORF">WKI299_LOCUS13619</name>
    <name evidence="4" type="ORF">XDN619_LOCUS12727</name>
</gene>
<keyword evidence="1" id="KW-1133">Transmembrane helix</keyword>
<dbReference type="EMBL" id="CAJNRF010005161">
    <property type="protein sequence ID" value="CAF2068043.1"/>
    <property type="molecule type" value="Genomic_DNA"/>
</dbReference>